<comment type="similarity">
    <text evidence="5 17">Belongs to the sugar phosphate cyclases superfamily. Dehydroquinate synthase family.</text>
</comment>
<dbReference type="Pfam" id="PF01761">
    <property type="entry name" value="DHQ_synthase"/>
    <property type="match status" value="1"/>
</dbReference>
<comment type="pathway">
    <text evidence="4 17">Metabolic intermediate biosynthesis; chorismate biosynthesis; chorismate from D-erythrose 4-phosphate and phosphoenolpyruvate: step 2/7.</text>
</comment>
<dbReference type="Pfam" id="PF24621">
    <property type="entry name" value="DHQS_C"/>
    <property type="match status" value="1"/>
</dbReference>
<gene>
    <name evidence="17" type="primary">aroB</name>
    <name evidence="20" type="ORF">JOC86_000883</name>
</gene>
<dbReference type="EC" id="4.2.3.4" evidence="6 17"/>
<evidence type="ECO:0000256" key="7">
    <source>
        <dbReference type="ARBA" id="ARBA00017684"/>
    </source>
</evidence>
<dbReference type="Gene3D" id="3.40.50.1970">
    <property type="match status" value="1"/>
</dbReference>
<feature type="binding site" evidence="17">
    <location>
        <position position="264"/>
    </location>
    <ligand>
        <name>Zn(2+)</name>
        <dbReference type="ChEBI" id="CHEBI:29105"/>
    </ligand>
</feature>
<comment type="caution">
    <text evidence="17">Lacks conserved residue(s) required for the propagation of feature annotation.</text>
</comment>
<dbReference type="InterPro" id="IPR056179">
    <property type="entry name" value="DHQS_C"/>
</dbReference>
<dbReference type="EMBL" id="JAFBDZ010000001">
    <property type="protein sequence ID" value="MBM7584346.1"/>
    <property type="molecule type" value="Genomic_DNA"/>
</dbReference>
<comment type="cofactor">
    <cofactor evidence="2 17">
        <name>NAD(+)</name>
        <dbReference type="ChEBI" id="CHEBI:57540"/>
    </cofactor>
</comment>
<evidence type="ECO:0000256" key="4">
    <source>
        <dbReference type="ARBA" id="ARBA00004661"/>
    </source>
</evidence>
<evidence type="ECO:0000313" key="20">
    <source>
        <dbReference type="EMBL" id="MBM7584346.1"/>
    </source>
</evidence>
<evidence type="ECO:0000313" key="21">
    <source>
        <dbReference type="Proteomes" id="UP001646157"/>
    </source>
</evidence>
<keyword evidence="12 17" id="KW-0862">Zinc</keyword>
<evidence type="ECO:0000259" key="19">
    <source>
        <dbReference type="Pfam" id="PF24621"/>
    </source>
</evidence>
<dbReference type="PANTHER" id="PTHR43622:SF7">
    <property type="entry name" value="3-DEHYDROQUINATE SYNTHASE, CHLOROPLASTIC"/>
    <property type="match status" value="1"/>
</dbReference>
<evidence type="ECO:0000256" key="14">
    <source>
        <dbReference type="ARBA" id="ARBA00023141"/>
    </source>
</evidence>
<comment type="subcellular location">
    <subcellularLocation>
        <location evidence="3 17">Cytoplasm</location>
    </subcellularLocation>
</comment>
<keyword evidence="11 17" id="KW-0547">Nucleotide-binding</keyword>
<evidence type="ECO:0000256" key="3">
    <source>
        <dbReference type="ARBA" id="ARBA00004496"/>
    </source>
</evidence>
<feature type="binding site" evidence="17">
    <location>
        <position position="151"/>
    </location>
    <ligand>
        <name>NAD(+)</name>
        <dbReference type="ChEBI" id="CHEBI:57540"/>
    </ligand>
</feature>
<evidence type="ECO:0000256" key="12">
    <source>
        <dbReference type="ARBA" id="ARBA00022833"/>
    </source>
</evidence>
<dbReference type="SUPFAM" id="SSF56796">
    <property type="entry name" value="Dehydroquinate synthase-like"/>
    <property type="match status" value="1"/>
</dbReference>
<feature type="domain" description="3-dehydroquinate synthase N-terminal" evidence="18">
    <location>
        <begin position="69"/>
        <end position="179"/>
    </location>
</feature>
<evidence type="ECO:0000256" key="16">
    <source>
        <dbReference type="ARBA" id="ARBA00023285"/>
    </source>
</evidence>
<dbReference type="PIRSF" id="PIRSF001455">
    <property type="entry name" value="DHQ_synth"/>
    <property type="match status" value="1"/>
</dbReference>
<feature type="binding site" evidence="17">
    <location>
        <begin position="106"/>
        <end position="110"/>
    </location>
    <ligand>
        <name>NAD(+)</name>
        <dbReference type="ChEBI" id="CHEBI:57540"/>
    </ligand>
</feature>
<evidence type="ECO:0000256" key="6">
    <source>
        <dbReference type="ARBA" id="ARBA00013031"/>
    </source>
</evidence>
<keyword evidence="10 17" id="KW-0479">Metal-binding</keyword>
<accession>A0ABS2N908</accession>
<dbReference type="NCBIfam" id="TIGR01357">
    <property type="entry name" value="aroB"/>
    <property type="match status" value="1"/>
</dbReference>
<proteinExistence type="inferred from homology"/>
<evidence type="ECO:0000256" key="5">
    <source>
        <dbReference type="ARBA" id="ARBA00005412"/>
    </source>
</evidence>
<evidence type="ECO:0000256" key="15">
    <source>
        <dbReference type="ARBA" id="ARBA00023239"/>
    </source>
</evidence>
<dbReference type="InterPro" id="IPR050071">
    <property type="entry name" value="Dehydroquinate_synthase"/>
</dbReference>
<keyword evidence="16 17" id="KW-0170">Cobalt</keyword>
<evidence type="ECO:0000256" key="1">
    <source>
        <dbReference type="ARBA" id="ARBA00001393"/>
    </source>
</evidence>
<comment type="function">
    <text evidence="17">Catalyzes the conversion of 3-deoxy-D-arabino-heptulosonate 7-phosphate (DAHP) to dehydroquinate (DHQ).</text>
</comment>
<dbReference type="PANTHER" id="PTHR43622">
    <property type="entry name" value="3-DEHYDROQUINATE SYNTHASE"/>
    <property type="match status" value="1"/>
</dbReference>
<protein>
    <recommendedName>
        <fullName evidence="7 17">3-dehydroquinate synthase</fullName>
        <shortName evidence="17">DHQS</shortName>
        <ecNumber evidence="6 17">4.2.3.4</ecNumber>
    </recommendedName>
</protein>
<comment type="cofactor">
    <cofactor evidence="17">
        <name>Co(2+)</name>
        <dbReference type="ChEBI" id="CHEBI:48828"/>
    </cofactor>
    <cofactor evidence="17">
        <name>Zn(2+)</name>
        <dbReference type="ChEBI" id="CHEBI:29105"/>
    </cofactor>
    <text evidence="17">Binds 1 divalent metal cation per subunit. Can use either Co(2+) or Zn(2+).</text>
</comment>
<organism evidence="20 21">
    <name type="scientific">Rossellomorea pakistanensis</name>
    <dbReference type="NCBI Taxonomy" id="992288"/>
    <lineage>
        <taxon>Bacteria</taxon>
        <taxon>Bacillati</taxon>
        <taxon>Bacillota</taxon>
        <taxon>Bacilli</taxon>
        <taxon>Bacillales</taxon>
        <taxon>Bacillaceae</taxon>
        <taxon>Rossellomorea</taxon>
    </lineage>
</organism>
<evidence type="ECO:0000256" key="8">
    <source>
        <dbReference type="ARBA" id="ARBA00022490"/>
    </source>
</evidence>
<comment type="catalytic activity">
    <reaction evidence="1 17">
        <text>7-phospho-2-dehydro-3-deoxy-D-arabino-heptonate = 3-dehydroquinate + phosphate</text>
        <dbReference type="Rhea" id="RHEA:21968"/>
        <dbReference type="ChEBI" id="CHEBI:32364"/>
        <dbReference type="ChEBI" id="CHEBI:43474"/>
        <dbReference type="ChEBI" id="CHEBI:58394"/>
        <dbReference type="EC" id="4.2.3.4"/>
    </reaction>
</comment>
<evidence type="ECO:0000256" key="10">
    <source>
        <dbReference type="ARBA" id="ARBA00022723"/>
    </source>
</evidence>
<feature type="binding site" evidence="17">
    <location>
        <position position="184"/>
    </location>
    <ligand>
        <name>Zn(2+)</name>
        <dbReference type="ChEBI" id="CHEBI:29105"/>
    </ligand>
</feature>
<dbReference type="InterPro" id="IPR030960">
    <property type="entry name" value="DHQS/DOIS_N"/>
</dbReference>
<evidence type="ECO:0000256" key="17">
    <source>
        <dbReference type="HAMAP-Rule" id="MF_00110"/>
    </source>
</evidence>
<dbReference type="InterPro" id="IPR030963">
    <property type="entry name" value="DHQ_synth_fam"/>
</dbReference>
<dbReference type="InterPro" id="IPR016037">
    <property type="entry name" value="DHQ_synth_AroB"/>
</dbReference>
<keyword evidence="15 17" id="KW-0456">Lyase</keyword>
<keyword evidence="8 17" id="KW-0963">Cytoplasm</keyword>
<evidence type="ECO:0000256" key="9">
    <source>
        <dbReference type="ARBA" id="ARBA00022605"/>
    </source>
</evidence>
<dbReference type="RefSeq" id="WP_205168512.1">
    <property type="nucleotide sequence ID" value="NZ_JAFBDZ010000001.1"/>
</dbReference>
<keyword evidence="14 17" id="KW-0057">Aromatic amino acid biosynthesis</keyword>
<comment type="caution">
    <text evidence="20">The sequence shown here is derived from an EMBL/GenBank/DDBJ whole genome shotgun (WGS) entry which is preliminary data.</text>
</comment>
<feature type="domain" description="3-dehydroquinate synthase C-terminal" evidence="19">
    <location>
        <begin position="181"/>
        <end position="324"/>
    </location>
</feature>
<evidence type="ECO:0000259" key="18">
    <source>
        <dbReference type="Pfam" id="PF01761"/>
    </source>
</evidence>
<keyword evidence="21" id="KW-1185">Reference proteome</keyword>
<feature type="binding site" evidence="17">
    <location>
        <position position="142"/>
    </location>
    <ligand>
        <name>NAD(+)</name>
        <dbReference type="ChEBI" id="CHEBI:57540"/>
    </ligand>
</feature>
<evidence type="ECO:0000256" key="11">
    <source>
        <dbReference type="ARBA" id="ARBA00022741"/>
    </source>
</evidence>
<feature type="binding site" evidence="17">
    <location>
        <begin position="130"/>
        <end position="131"/>
    </location>
    <ligand>
        <name>NAD(+)</name>
        <dbReference type="ChEBI" id="CHEBI:57540"/>
    </ligand>
</feature>
<dbReference type="HAMAP" id="MF_00110">
    <property type="entry name" value="DHQ_synthase"/>
    <property type="match status" value="1"/>
</dbReference>
<evidence type="ECO:0000256" key="2">
    <source>
        <dbReference type="ARBA" id="ARBA00001911"/>
    </source>
</evidence>
<keyword evidence="9 17" id="KW-0028">Amino-acid biosynthesis</keyword>
<reference evidence="20 21" key="1">
    <citation type="submission" date="2021-01" db="EMBL/GenBank/DDBJ databases">
        <title>Genomic Encyclopedia of Type Strains, Phase IV (KMG-IV): sequencing the most valuable type-strain genomes for metagenomic binning, comparative biology and taxonomic classification.</title>
        <authorList>
            <person name="Goeker M."/>
        </authorList>
    </citation>
    <scope>NUCLEOTIDE SEQUENCE [LARGE SCALE GENOMIC DNA]</scope>
    <source>
        <strain evidence="20 21">DSM 24834</strain>
    </source>
</reference>
<sequence length="360" mass="40157">MESMIIETQSKSYPVFIGKGVIGELEEWFMKHLPQASHILIIADEEVFGLHGEMLVNALPKNFSWSVHKVPAGEKAKTFQTYENCLSDALEKELDRKAVVIAFGGGAIGDLAGFVASTFMRGIGFIQIPTTILAHDSAVGGKVAINHEKGKNMVGQFYQPEAVFYDLNFLSTLPRKEIRSGMAEVIKHALIADPKLLKELKDNLTSLDKMDAISLENYLKAGIKIKAKIVSQDERETGVRAYLNFGHTYGHAIENVSGYGTVTHGEAVMVGIIFALYLSKETSSLSIDLEQFTGWVRSLGYKMSIIDKLPFEDLYNAMKRDKKSSKSKPRFVVLEEIGQPKLIEVDIDHLRKADQFIRNR</sequence>
<feature type="binding site" evidence="17">
    <location>
        <begin position="169"/>
        <end position="172"/>
    </location>
    <ligand>
        <name>NAD(+)</name>
        <dbReference type="ChEBI" id="CHEBI:57540"/>
    </ligand>
</feature>
<dbReference type="CDD" id="cd08195">
    <property type="entry name" value="DHQS"/>
    <property type="match status" value="1"/>
</dbReference>
<keyword evidence="13 17" id="KW-0520">NAD</keyword>
<feature type="binding site" evidence="17">
    <location>
        <position position="247"/>
    </location>
    <ligand>
        <name>Zn(2+)</name>
        <dbReference type="ChEBI" id="CHEBI:29105"/>
    </ligand>
</feature>
<name>A0ABS2N908_9BACI</name>
<dbReference type="Gene3D" id="1.20.1090.10">
    <property type="entry name" value="Dehydroquinate synthase-like - alpha domain"/>
    <property type="match status" value="1"/>
</dbReference>
<dbReference type="Proteomes" id="UP001646157">
    <property type="component" value="Unassembled WGS sequence"/>
</dbReference>
<evidence type="ECO:0000256" key="13">
    <source>
        <dbReference type="ARBA" id="ARBA00023027"/>
    </source>
</evidence>
<dbReference type="GO" id="GO:0003856">
    <property type="term" value="F:3-dehydroquinate synthase activity"/>
    <property type="evidence" value="ECO:0007669"/>
    <property type="project" value="UniProtKB-EC"/>
</dbReference>